<protein>
    <recommendedName>
        <fullName evidence="10">UDP-2,3-diacylglucosamine hydrolase</fullName>
        <ecNumber evidence="10">3.6.1.54</ecNumber>
    </recommendedName>
    <alternativeName>
        <fullName evidence="10">UDP-2,3-diacylglucosamine diphosphatase</fullName>
    </alternativeName>
</protein>
<sequence>MITRFISDLHLSADRPDITGLFVHFLRTEARESDALYILGDLFDYWIGDDDQTVFHRHIMDELKAFTSSGIPCFFIAGNRDFLIGERFAAETGVTLLPEHYIANIYGIPTLLLHGDTLCTEDVSYQKFRKIIRNPFLLGIAKRLPLSWRRGLAHKLRSGSKSNQPLTPEQLQKMDTTEAAVQHAFAEFQVDRIIHGHTHKPDIHEHSLPKGACGTRIVLGDWYEQGSILEVTADTFILRSEPLTAD</sequence>
<evidence type="ECO:0000259" key="11">
    <source>
        <dbReference type="Pfam" id="PF00149"/>
    </source>
</evidence>
<dbReference type="PANTHER" id="PTHR34990:SF1">
    <property type="entry name" value="UDP-2,3-DIACYLGLUCOSAMINE HYDROLASE"/>
    <property type="match status" value="1"/>
</dbReference>
<dbReference type="Proteomes" id="UP000286976">
    <property type="component" value="Unassembled WGS sequence"/>
</dbReference>
<dbReference type="SUPFAM" id="SSF56300">
    <property type="entry name" value="Metallo-dependent phosphatases"/>
    <property type="match status" value="1"/>
</dbReference>
<keyword evidence="4 10" id="KW-0441">Lipid A biosynthesis</keyword>
<name>A0A432X8S9_9GAMM</name>
<evidence type="ECO:0000256" key="1">
    <source>
        <dbReference type="ARBA" id="ARBA00022475"/>
    </source>
</evidence>
<comment type="cofactor">
    <cofactor evidence="10">
        <name>Mn(2+)</name>
        <dbReference type="ChEBI" id="CHEBI:29035"/>
    </cofactor>
    <text evidence="10">Binds 2 Mn(2+) ions per subunit in a binuclear metal center.</text>
</comment>
<evidence type="ECO:0000256" key="10">
    <source>
        <dbReference type="HAMAP-Rule" id="MF_00575"/>
    </source>
</evidence>
<keyword evidence="5 10" id="KW-0479">Metal-binding</keyword>
<feature type="binding site" evidence="10">
    <location>
        <position position="114"/>
    </location>
    <ligand>
        <name>Mn(2+)</name>
        <dbReference type="ChEBI" id="CHEBI:29035"/>
        <label>2</label>
    </ligand>
</feature>
<dbReference type="CDD" id="cd07398">
    <property type="entry name" value="MPP_YbbF-LpxH"/>
    <property type="match status" value="1"/>
</dbReference>
<dbReference type="EC" id="3.6.1.54" evidence="10"/>
<dbReference type="InterPro" id="IPR029052">
    <property type="entry name" value="Metallo-depent_PP-like"/>
</dbReference>
<evidence type="ECO:0000256" key="9">
    <source>
        <dbReference type="ARBA" id="ARBA00023211"/>
    </source>
</evidence>
<dbReference type="GO" id="GO:0005737">
    <property type="term" value="C:cytoplasm"/>
    <property type="evidence" value="ECO:0007669"/>
    <property type="project" value="InterPro"/>
</dbReference>
<accession>A0A432X8S9</accession>
<comment type="function">
    <text evidence="10">Hydrolyzes the pyrophosphate bond of UDP-2,3-diacylglucosamine to yield 2,3-diacylglucosamine 1-phosphate (lipid X) and UMP by catalyzing the attack of water at the alpha-P atom. Involved in the biosynthesis of lipid A, a phosphorylated glycolipid that anchors the lipopolysaccharide to the outer membrane of the cell.</text>
</comment>
<feature type="binding site" evidence="10">
    <location>
        <position position="41"/>
    </location>
    <ligand>
        <name>Mn(2+)</name>
        <dbReference type="ChEBI" id="CHEBI:29035"/>
        <label>1</label>
    </ligand>
</feature>
<feature type="binding site" evidence="10">
    <location>
        <position position="164"/>
    </location>
    <ligand>
        <name>substrate</name>
    </ligand>
</feature>
<feature type="binding site" evidence="10">
    <location>
        <position position="41"/>
    </location>
    <ligand>
        <name>Mn(2+)</name>
        <dbReference type="ChEBI" id="CHEBI:29035"/>
        <label>2</label>
    </ligand>
</feature>
<dbReference type="Pfam" id="PF00149">
    <property type="entry name" value="Metallophos"/>
    <property type="match status" value="1"/>
</dbReference>
<dbReference type="NCBIfam" id="NF003743">
    <property type="entry name" value="PRK05340.1"/>
    <property type="match status" value="1"/>
</dbReference>
<organism evidence="12 13">
    <name type="scientific">Aliidiomarina taiwanensis</name>
    <dbReference type="NCBI Taxonomy" id="946228"/>
    <lineage>
        <taxon>Bacteria</taxon>
        <taxon>Pseudomonadati</taxon>
        <taxon>Pseudomonadota</taxon>
        <taxon>Gammaproteobacteria</taxon>
        <taxon>Alteromonadales</taxon>
        <taxon>Idiomarinaceae</taxon>
        <taxon>Aliidiomarina</taxon>
    </lineage>
</organism>
<dbReference type="InterPro" id="IPR010138">
    <property type="entry name" value="UDP-diacylglucosamine_Hdrlase"/>
</dbReference>
<feature type="binding site" evidence="10">
    <location>
        <position position="8"/>
    </location>
    <ligand>
        <name>Mn(2+)</name>
        <dbReference type="ChEBI" id="CHEBI:29035"/>
        <label>1</label>
    </ligand>
</feature>
<keyword evidence="1 10" id="KW-1003">Cell membrane</keyword>
<feature type="binding site" evidence="10">
    <location>
        <position position="197"/>
    </location>
    <ligand>
        <name>substrate</name>
    </ligand>
</feature>
<feature type="domain" description="Calcineurin-like phosphoesterase" evidence="11">
    <location>
        <begin position="5"/>
        <end position="201"/>
    </location>
</feature>
<evidence type="ECO:0000256" key="2">
    <source>
        <dbReference type="ARBA" id="ARBA00022516"/>
    </source>
</evidence>
<keyword evidence="2 10" id="KW-0444">Lipid biosynthesis</keyword>
<dbReference type="EMBL" id="PIPQ01000001">
    <property type="protein sequence ID" value="RUO43797.1"/>
    <property type="molecule type" value="Genomic_DNA"/>
</dbReference>
<keyword evidence="13" id="KW-1185">Reference proteome</keyword>
<feature type="binding site" evidence="10">
    <location>
        <begin position="79"/>
        <end position="80"/>
    </location>
    <ligand>
        <name>substrate</name>
    </ligand>
</feature>
<keyword evidence="9 10" id="KW-0464">Manganese</keyword>
<dbReference type="InterPro" id="IPR043461">
    <property type="entry name" value="LpxH-like"/>
</dbReference>
<reference evidence="12 13" key="1">
    <citation type="journal article" date="2011" name="Front. Microbiol.">
        <title>Genomic signatures of strain selection and enhancement in Bacillus atrophaeus var. globigii, a historical biowarfare simulant.</title>
        <authorList>
            <person name="Gibbons H.S."/>
            <person name="Broomall S.M."/>
            <person name="McNew L.A."/>
            <person name="Daligault H."/>
            <person name="Chapman C."/>
            <person name="Bruce D."/>
            <person name="Karavis M."/>
            <person name="Krepps M."/>
            <person name="McGregor P.A."/>
            <person name="Hong C."/>
            <person name="Park K.H."/>
            <person name="Akmal A."/>
            <person name="Feldman A."/>
            <person name="Lin J.S."/>
            <person name="Chang W.E."/>
            <person name="Higgs B.W."/>
            <person name="Demirev P."/>
            <person name="Lindquist J."/>
            <person name="Liem A."/>
            <person name="Fochler E."/>
            <person name="Read T.D."/>
            <person name="Tapia R."/>
            <person name="Johnson S."/>
            <person name="Bishop-Lilly K.A."/>
            <person name="Detter C."/>
            <person name="Han C."/>
            <person name="Sozhamannan S."/>
            <person name="Rosenzweig C.N."/>
            <person name="Skowronski E.W."/>
        </authorList>
    </citation>
    <scope>NUCLEOTIDE SEQUENCE [LARGE SCALE GENOMIC DNA]</scope>
    <source>
        <strain evidence="12 13">AIT1</strain>
    </source>
</reference>
<evidence type="ECO:0000256" key="5">
    <source>
        <dbReference type="ARBA" id="ARBA00022723"/>
    </source>
</evidence>
<feature type="binding site" evidence="10">
    <location>
        <position position="199"/>
    </location>
    <ligand>
        <name>Mn(2+)</name>
        <dbReference type="ChEBI" id="CHEBI:29035"/>
        <label>1</label>
    </ligand>
</feature>
<keyword evidence="3 10" id="KW-0997">Cell inner membrane</keyword>
<dbReference type="GO" id="GO:0030145">
    <property type="term" value="F:manganese ion binding"/>
    <property type="evidence" value="ECO:0007669"/>
    <property type="project" value="UniProtKB-UniRule"/>
</dbReference>
<evidence type="ECO:0000256" key="8">
    <source>
        <dbReference type="ARBA" id="ARBA00023136"/>
    </source>
</evidence>
<dbReference type="AlphaFoldDB" id="A0A432X8S9"/>
<dbReference type="UniPathway" id="UPA00359">
    <property type="reaction ID" value="UER00480"/>
</dbReference>
<feature type="binding site" evidence="10">
    <location>
        <position position="10"/>
    </location>
    <ligand>
        <name>Mn(2+)</name>
        <dbReference type="ChEBI" id="CHEBI:29035"/>
        <label>1</label>
    </ligand>
</feature>
<evidence type="ECO:0000313" key="12">
    <source>
        <dbReference type="EMBL" id="RUO43797.1"/>
    </source>
</evidence>
<dbReference type="NCBIfam" id="TIGR01854">
    <property type="entry name" value="lipid_A_lpxH"/>
    <property type="match status" value="1"/>
</dbReference>
<feature type="binding site" evidence="10">
    <location>
        <position position="122"/>
    </location>
    <ligand>
        <name>substrate</name>
    </ligand>
</feature>
<dbReference type="RefSeq" id="WP_126756186.1">
    <property type="nucleotide sequence ID" value="NZ_PIPQ01000001.1"/>
</dbReference>
<comment type="catalytic activity">
    <reaction evidence="10">
        <text>UDP-2-N,3-O-bis[(3R)-3-hydroxytetradecanoyl]-alpha-D-glucosamine + H2O = 2-N,3-O-bis[(3R)-3-hydroxytetradecanoyl]-alpha-D-glucosaminyl 1-phosphate + UMP + 2 H(+)</text>
        <dbReference type="Rhea" id="RHEA:25213"/>
        <dbReference type="ChEBI" id="CHEBI:15377"/>
        <dbReference type="ChEBI" id="CHEBI:15378"/>
        <dbReference type="ChEBI" id="CHEBI:57865"/>
        <dbReference type="ChEBI" id="CHEBI:57957"/>
        <dbReference type="ChEBI" id="CHEBI:78847"/>
        <dbReference type="EC" id="3.6.1.54"/>
    </reaction>
</comment>
<feature type="binding site" evidence="10">
    <location>
        <position position="79"/>
    </location>
    <ligand>
        <name>Mn(2+)</name>
        <dbReference type="ChEBI" id="CHEBI:29035"/>
        <label>2</label>
    </ligand>
</feature>
<proteinExistence type="inferred from homology"/>
<dbReference type="PANTHER" id="PTHR34990">
    <property type="entry name" value="UDP-2,3-DIACYLGLUCOSAMINE HYDROLASE-RELATED"/>
    <property type="match status" value="1"/>
</dbReference>
<keyword evidence="8 10" id="KW-0472">Membrane</keyword>
<evidence type="ECO:0000313" key="13">
    <source>
        <dbReference type="Proteomes" id="UP000286976"/>
    </source>
</evidence>
<dbReference type="InterPro" id="IPR004843">
    <property type="entry name" value="Calcineurin-like_PHP"/>
</dbReference>
<dbReference type="GO" id="GO:0019897">
    <property type="term" value="C:extrinsic component of plasma membrane"/>
    <property type="evidence" value="ECO:0007669"/>
    <property type="project" value="UniProtKB-UniRule"/>
</dbReference>
<gene>
    <name evidence="10" type="primary">lpxH</name>
    <name evidence="12" type="ORF">CWE15_00935</name>
</gene>
<comment type="caution">
    <text evidence="10">Lacks conserved residue(s) required for the propagation of feature annotation.</text>
</comment>
<dbReference type="Gene3D" id="3.60.21.10">
    <property type="match status" value="1"/>
</dbReference>
<feature type="binding site" evidence="10">
    <location>
        <position position="197"/>
    </location>
    <ligand>
        <name>Mn(2+)</name>
        <dbReference type="ChEBI" id="CHEBI:29035"/>
        <label>2</label>
    </ligand>
</feature>
<keyword evidence="6 10" id="KW-0378">Hydrolase</keyword>
<evidence type="ECO:0000256" key="7">
    <source>
        <dbReference type="ARBA" id="ARBA00023098"/>
    </source>
</evidence>
<evidence type="ECO:0000256" key="3">
    <source>
        <dbReference type="ARBA" id="ARBA00022519"/>
    </source>
</evidence>
<dbReference type="OrthoDB" id="9783283at2"/>
<comment type="similarity">
    <text evidence="10">Belongs to the LpxH family.</text>
</comment>
<comment type="subcellular location">
    <subcellularLocation>
        <location evidence="10">Cell inner membrane</location>
        <topology evidence="10">Peripheral membrane protein</topology>
        <orientation evidence="10">Cytoplasmic side</orientation>
    </subcellularLocation>
</comment>
<comment type="caution">
    <text evidence="12">The sequence shown here is derived from an EMBL/GenBank/DDBJ whole genome shotgun (WGS) entry which is preliminary data.</text>
</comment>
<evidence type="ECO:0000256" key="4">
    <source>
        <dbReference type="ARBA" id="ARBA00022556"/>
    </source>
</evidence>
<dbReference type="GO" id="GO:0008758">
    <property type="term" value="F:UDP-2,3-diacylglucosamine hydrolase activity"/>
    <property type="evidence" value="ECO:0007669"/>
    <property type="project" value="UniProtKB-UniRule"/>
</dbReference>
<feature type="binding site" evidence="10">
    <location>
        <position position="160"/>
    </location>
    <ligand>
        <name>substrate</name>
    </ligand>
</feature>
<keyword evidence="7 10" id="KW-0443">Lipid metabolism</keyword>
<comment type="pathway">
    <text evidence="10">Glycolipid biosynthesis; lipid IV(A) biosynthesis; lipid IV(A) from (3R)-3-hydroxytetradecanoyl-[acyl-carrier-protein] and UDP-N-acetyl-alpha-D-glucosamine: step 4/6.</text>
</comment>
<evidence type="ECO:0000256" key="6">
    <source>
        <dbReference type="ARBA" id="ARBA00022801"/>
    </source>
</evidence>
<dbReference type="GO" id="GO:0009245">
    <property type="term" value="P:lipid A biosynthetic process"/>
    <property type="evidence" value="ECO:0007669"/>
    <property type="project" value="UniProtKB-UniRule"/>
</dbReference>
<dbReference type="HAMAP" id="MF_00575">
    <property type="entry name" value="LpxH"/>
    <property type="match status" value="1"/>
</dbReference>